<dbReference type="InterPro" id="IPR008947">
    <property type="entry name" value="PLipase_C/P1_nuclease_dom_sf"/>
</dbReference>
<dbReference type="Gene3D" id="1.10.575.10">
    <property type="entry name" value="P1 Nuclease"/>
    <property type="match status" value="1"/>
</dbReference>
<keyword evidence="7" id="KW-0325">Glycoprotein</keyword>
<dbReference type="GO" id="GO:0006308">
    <property type="term" value="P:DNA catabolic process"/>
    <property type="evidence" value="ECO:0007669"/>
    <property type="project" value="InterPro"/>
</dbReference>
<keyword evidence="5" id="KW-0378">Hydrolase</keyword>
<dbReference type="CDD" id="cd11010">
    <property type="entry name" value="S1-P1_nuclease"/>
    <property type="match status" value="1"/>
</dbReference>
<evidence type="ECO:0000256" key="4">
    <source>
        <dbReference type="ARBA" id="ARBA00022759"/>
    </source>
</evidence>
<evidence type="ECO:0000256" key="5">
    <source>
        <dbReference type="ARBA" id="ARBA00022801"/>
    </source>
</evidence>
<accession>A0A7S3CVX9</accession>
<dbReference type="PANTHER" id="PTHR33146">
    <property type="entry name" value="ENDONUCLEASE 4"/>
    <property type="match status" value="1"/>
</dbReference>
<dbReference type="EMBL" id="HBIA01018078">
    <property type="protein sequence ID" value="CAE0237194.1"/>
    <property type="molecule type" value="Transcribed_RNA"/>
</dbReference>
<dbReference type="InterPro" id="IPR003154">
    <property type="entry name" value="S1/P1nuclease"/>
</dbReference>
<dbReference type="PANTHER" id="PTHR33146:SF10">
    <property type="entry name" value="STRAND-SPECIFIC NUCLEASE, PUTATIVE-RELATED"/>
    <property type="match status" value="1"/>
</dbReference>
<keyword evidence="3" id="KW-0479">Metal-binding</keyword>
<name>A0A7S3CVX9_9SPIT</name>
<dbReference type="GO" id="GO:0003676">
    <property type="term" value="F:nucleic acid binding"/>
    <property type="evidence" value="ECO:0007669"/>
    <property type="project" value="InterPro"/>
</dbReference>
<evidence type="ECO:0008006" key="9">
    <source>
        <dbReference type="Google" id="ProtNLM"/>
    </source>
</evidence>
<keyword evidence="2" id="KW-0540">Nuclease</keyword>
<reference evidence="8" key="1">
    <citation type="submission" date="2021-01" db="EMBL/GenBank/DDBJ databases">
        <authorList>
            <person name="Corre E."/>
            <person name="Pelletier E."/>
            <person name="Niang G."/>
            <person name="Scheremetjew M."/>
            <person name="Finn R."/>
            <person name="Kale V."/>
            <person name="Holt S."/>
            <person name="Cochrane G."/>
            <person name="Meng A."/>
            <person name="Brown T."/>
            <person name="Cohen L."/>
        </authorList>
    </citation>
    <scope>NUCLEOTIDE SEQUENCE</scope>
    <source>
        <strain evidence="8">Ras09</strain>
    </source>
</reference>
<evidence type="ECO:0000256" key="3">
    <source>
        <dbReference type="ARBA" id="ARBA00022723"/>
    </source>
</evidence>
<keyword evidence="4" id="KW-0255">Endonuclease</keyword>
<evidence type="ECO:0000256" key="1">
    <source>
        <dbReference type="ARBA" id="ARBA00009547"/>
    </source>
</evidence>
<dbReference type="AlphaFoldDB" id="A0A7S3CVX9"/>
<dbReference type="SUPFAM" id="SSF48537">
    <property type="entry name" value="Phospholipase C/P1 nuclease"/>
    <property type="match status" value="1"/>
</dbReference>
<gene>
    <name evidence="8" type="ORF">SRAS04492_LOCUS9003</name>
</gene>
<keyword evidence="6" id="KW-1015">Disulfide bond</keyword>
<dbReference type="Pfam" id="PF02265">
    <property type="entry name" value="S1-P1_nuclease"/>
    <property type="match status" value="1"/>
</dbReference>
<evidence type="ECO:0000313" key="8">
    <source>
        <dbReference type="EMBL" id="CAE0237194.1"/>
    </source>
</evidence>
<dbReference type="GO" id="GO:0016788">
    <property type="term" value="F:hydrolase activity, acting on ester bonds"/>
    <property type="evidence" value="ECO:0007669"/>
    <property type="project" value="InterPro"/>
</dbReference>
<sequence length="190" mass="21613">MSHGIKGHTEEDGLSTAMRLLLHYIGDIHQPLHATSRVDSSYPAGDRGGNEFPLPSVDGAKNLHAVWDSVAYEFTNDYKLPFSESDWKKIGEQAETLVAKHDISESVFDELDFTKWAQESFEISESFVYKDITEGQALPEDYIEKAQEYAEKQIVIGGHRMANLLKTMSLKERVNEFQGEFDSFYPLFLQ</sequence>
<proteinExistence type="inferred from homology"/>
<protein>
    <recommendedName>
        <fullName evidence="9">S1/P1 Nuclease</fullName>
    </recommendedName>
</protein>
<organism evidence="8">
    <name type="scientific">Strombidium rassoulzadegani</name>
    <dbReference type="NCBI Taxonomy" id="1082188"/>
    <lineage>
        <taxon>Eukaryota</taxon>
        <taxon>Sar</taxon>
        <taxon>Alveolata</taxon>
        <taxon>Ciliophora</taxon>
        <taxon>Intramacronucleata</taxon>
        <taxon>Spirotrichea</taxon>
        <taxon>Oligotrichia</taxon>
        <taxon>Strombidiidae</taxon>
        <taxon>Strombidium</taxon>
    </lineage>
</organism>
<evidence type="ECO:0000256" key="2">
    <source>
        <dbReference type="ARBA" id="ARBA00022722"/>
    </source>
</evidence>
<evidence type="ECO:0000256" key="7">
    <source>
        <dbReference type="ARBA" id="ARBA00023180"/>
    </source>
</evidence>
<dbReference type="GO" id="GO:0046872">
    <property type="term" value="F:metal ion binding"/>
    <property type="evidence" value="ECO:0007669"/>
    <property type="project" value="UniProtKB-KW"/>
</dbReference>
<comment type="similarity">
    <text evidence="1">Belongs to the nuclease type I family.</text>
</comment>
<dbReference type="GO" id="GO:0004519">
    <property type="term" value="F:endonuclease activity"/>
    <property type="evidence" value="ECO:0007669"/>
    <property type="project" value="UniProtKB-KW"/>
</dbReference>
<evidence type="ECO:0000256" key="6">
    <source>
        <dbReference type="ARBA" id="ARBA00023157"/>
    </source>
</evidence>